<sequence length="104" mass="11762">MVQDSFQTPDVSQFHLRVRKVFNWLGGHEFMIELLNREECIGFGDTVAEAKQNLNESIKLCVRQHGADSLPEPIQGAQIIVLEAPMSEEEFAAINHELIILDQS</sequence>
<evidence type="ECO:0000313" key="1">
    <source>
        <dbReference type="EMBL" id="PAE89922.1"/>
    </source>
</evidence>
<dbReference type="RefSeq" id="WP_063609030.1">
    <property type="nucleotide sequence ID" value="NZ_BOQS01000011.1"/>
</dbReference>
<comment type="caution">
    <text evidence="1">The sequence shown here is derived from an EMBL/GenBank/DDBJ whole genome shotgun (WGS) entry which is preliminary data.</text>
</comment>
<evidence type="ECO:0008006" key="3">
    <source>
        <dbReference type="Google" id="ProtNLM"/>
    </source>
</evidence>
<evidence type="ECO:0000313" key="2">
    <source>
        <dbReference type="Proteomes" id="UP000216207"/>
    </source>
</evidence>
<dbReference type="InterPro" id="IPR035069">
    <property type="entry name" value="TTHA1013/TTHA0281-like"/>
</dbReference>
<dbReference type="Proteomes" id="UP000216207">
    <property type="component" value="Unassembled WGS sequence"/>
</dbReference>
<gene>
    <name evidence="1" type="ORF">CHH72_06640</name>
</gene>
<reference evidence="1 2" key="1">
    <citation type="submission" date="2017-07" db="EMBL/GenBank/DDBJ databases">
        <title>Isolation and whole genome analysis of endospore-forming bacteria from heroin.</title>
        <authorList>
            <person name="Kalinowski J."/>
            <person name="Ahrens B."/>
            <person name="Al-Dilaimi A."/>
            <person name="Winkler A."/>
            <person name="Wibberg D."/>
            <person name="Schleenbecker U."/>
            <person name="Ruckert C."/>
            <person name="Wolfel R."/>
            <person name="Grass G."/>
        </authorList>
    </citation>
    <scope>NUCLEOTIDE SEQUENCE [LARGE SCALE GENOMIC DNA]</scope>
    <source>
        <strain evidence="1 2">7539</strain>
    </source>
</reference>
<dbReference type="EMBL" id="NPCC01000006">
    <property type="protein sequence ID" value="PAE89922.1"/>
    <property type="molecule type" value="Genomic_DNA"/>
</dbReference>
<dbReference type="AlphaFoldDB" id="A0A268P2D6"/>
<protein>
    <recommendedName>
        <fullName evidence="3">Type II toxin-antitoxin system HicB family antitoxin</fullName>
    </recommendedName>
</protein>
<proteinExistence type="predicted"/>
<name>A0A268P2D6_SHOCL</name>
<organism evidence="1 2">
    <name type="scientific">Shouchella clausii</name>
    <name type="common">Alkalihalobacillus clausii</name>
    <dbReference type="NCBI Taxonomy" id="79880"/>
    <lineage>
        <taxon>Bacteria</taxon>
        <taxon>Bacillati</taxon>
        <taxon>Bacillota</taxon>
        <taxon>Bacilli</taxon>
        <taxon>Bacillales</taxon>
        <taxon>Bacillaceae</taxon>
        <taxon>Shouchella</taxon>
    </lineage>
</organism>
<accession>A0A268P2D6</accession>
<dbReference type="SUPFAM" id="SSF143100">
    <property type="entry name" value="TTHA1013/TTHA0281-like"/>
    <property type="match status" value="1"/>
</dbReference>